<dbReference type="SUPFAM" id="SSF57716">
    <property type="entry name" value="Glucocorticoid receptor-like (DNA-binding domain)"/>
    <property type="match status" value="1"/>
</dbReference>
<dbReference type="Pfam" id="PF00253">
    <property type="entry name" value="Ribosomal_S14"/>
    <property type="match status" value="1"/>
</dbReference>
<protein>
    <recommendedName>
        <fullName evidence="5 7">Small ribosomal subunit protein uS14</fullName>
    </recommendedName>
</protein>
<comment type="function">
    <text evidence="1 7">Binds 16S rRNA, required for the assembly of 30S particles and may also be responsible for determining the conformation of the 16S rRNA at the A site.</text>
</comment>
<dbReference type="GO" id="GO:0003735">
    <property type="term" value="F:structural constituent of ribosome"/>
    <property type="evidence" value="ECO:0007669"/>
    <property type="project" value="InterPro"/>
</dbReference>
<dbReference type="EMBL" id="FUYE01000015">
    <property type="protein sequence ID" value="SKB03728.1"/>
    <property type="molecule type" value="Genomic_DNA"/>
</dbReference>
<dbReference type="GO" id="GO:0005737">
    <property type="term" value="C:cytoplasm"/>
    <property type="evidence" value="ECO:0007669"/>
    <property type="project" value="UniProtKB-ARBA"/>
</dbReference>
<dbReference type="HAMAP" id="MF_00537">
    <property type="entry name" value="Ribosomal_uS14_1"/>
    <property type="match status" value="1"/>
</dbReference>
<comment type="subunit">
    <text evidence="6 7">Part of the 30S ribosomal subunit. Contacts proteins S3 and S10.</text>
</comment>
<dbReference type="PANTHER" id="PTHR19836">
    <property type="entry name" value="30S RIBOSOMAL PROTEIN S14"/>
    <property type="match status" value="1"/>
</dbReference>
<dbReference type="OrthoDB" id="9810484at2"/>
<evidence type="ECO:0000313" key="8">
    <source>
        <dbReference type="EMBL" id="SKB03728.1"/>
    </source>
</evidence>
<dbReference type="Proteomes" id="UP000190774">
    <property type="component" value="Unassembled WGS sequence"/>
</dbReference>
<organism evidence="8 9">
    <name type="scientific">Prosthecobacter debontii</name>
    <dbReference type="NCBI Taxonomy" id="48467"/>
    <lineage>
        <taxon>Bacteria</taxon>
        <taxon>Pseudomonadati</taxon>
        <taxon>Verrucomicrobiota</taxon>
        <taxon>Verrucomicrobiia</taxon>
        <taxon>Verrucomicrobiales</taxon>
        <taxon>Verrucomicrobiaceae</taxon>
        <taxon>Prosthecobacter</taxon>
    </lineage>
</organism>
<gene>
    <name evidence="7" type="primary">rpsN</name>
    <name evidence="8" type="ORF">SAMN02745166_03891</name>
</gene>
<dbReference type="InterPro" id="IPR001209">
    <property type="entry name" value="Ribosomal_uS14"/>
</dbReference>
<evidence type="ECO:0000256" key="6">
    <source>
        <dbReference type="ARBA" id="ARBA00047110"/>
    </source>
</evidence>
<dbReference type="STRING" id="48467.SAMN02745166_03891"/>
<dbReference type="PROSITE" id="PS00527">
    <property type="entry name" value="RIBOSOMAL_S14"/>
    <property type="match status" value="1"/>
</dbReference>
<dbReference type="Gene3D" id="4.10.830.10">
    <property type="entry name" value="30s Ribosomal Protein S14, Chain N"/>
    <property type="match status" value="1"/>
</dbReference>
<comment type="similarity">
    <text evidence="2 7">Belongs to the universal ribosomal protein uS14 family.</text>
</comment>
<evidence type="ECO:0000256" key="4">
    <source>
        <dbReference type="ARBA" id="ARBA00023274"/>
    </source>
</evidence>
<keyword evidence="3 7" id="KW-0689">Ribosomal protein</keyword>
<evidence type="ECO:0000256" key="1">
    <source>
        <dbReference type="ARBA" id="ARBA00003686"/>
    </source>
</evidence>
<evidence type="ECO:0000256" key="2">
    <source>
        <dbReference type="ARBA" id="ARBA00009083"/>
    </source>
</evidence>
<keyword evidence="7" id="KW-0699">rRNA-binding</keyword>
<keyword evidence="9" id="KW-1185">Reference proteome</keyword>
<evidence type="ECO:0000313" key="9">
    <source>
        <dbReference type="Proteomes" id="UP000190774"/>
    </source>
</evidence>
<name>A0A1T4YQ61_9BACT</name>
<dbReference type="InterPro" id="IPR043140">
    <property type="entry name" value="Ribosomal_uS14_sf"/>
</dbReference>
<dbReference type="GO" id="GO:0019843">
    <property type="term" value="F:rRNA binding"/>
    <property type="evidence" value="ECO:0007669"/>
    <property type="project" value="UniProtKB-UniRule"/>
</dbReference>
<reference evidence="9" key="1">
    <citation type="submission" date="2017-02" db="EMBL/GenBank/DDBJ databases">
        <authorList>
            <person name="Varghese N."/>
            <person name="Submissions S."/>
        </authorList>
    </citation>
    <scope>NUCLEOTIDE SEQUENCE [LARGE SCALE GENOMIC DNA]</scope>
    <source>
        <strain evidence="9">ATCC 700200</strain>
    </source>
</reference>
<dbReference type="PANTHER" id="PTHR19836:SF19">
    <property type="entry name" value="SMALL RIBOSOMAL SUBUNIT PROTEIN US14M"/>
    <property type="match status" value="1"/>
</dbReference>
<dbReference type="RefSeq" id="WP_078815045.1">
    <property type="nucleotide sequence ID" value="NZ_FUYE01000015.1"/>
</dbReference>
<accession>A0A1T4YQ61</accession>
<evidence type="ECO:0000256" key="5">
    <source>
        <dbReference type="ARBA" id="ARBA00035167"/>
    </source>
</evidence>
<dbReference type="GO" id="GO:0015935">
    <property type="term" value="C:small ribosomal subunit"/>
    <property type="evidence" value="ECO:0007669"/>
    <property type="project" value="TreeGrafter"/>
</dbReference>
<keyword evidence="7" id="KW-0694">RNA-binding</keyword>
<proteinExistence type="inferred from homology"/>
<evidence type="ECO:0000256" key="7">
    <source>
        <dbReference type="HAMAP-Rule" id="MF_00537"/>
    </source>
</evidence>
<dbReference type="GO" id="GO:0006412">
    <property type="term" value="P:translation"/>
    <property type="evidence" value="ECO:0007669"/>
    <property type="project" value="UniProtKB-UniRule"/>
</dbReference>
<dbReference type="InterPro" id="IPR018271">
    <property type="entry name" value="Ribosomal_uS14_CS"/>
</dbReference>
<sequence>MAKTAWLEREKRKQKTVNKYAKLRAELKANGDYVGLSLLPRDSSPTRLTNRCRVSGRRRAYMRRFQMSRLTFREMALAGLIPGVTKSSW</sequence>
<dbReference type="InterPro" id="IPR023036">
    <property type="entry name" value="Ribosomal_uS14_bac/plastid"/>
</dbReference>
<keyword evidence="4 7" id="KW-0687">Ribonucleoprotein</keyword>
<dbReference type="NCBIfam" id="NF006477">
    <property type="entry name" value="PRK08881.1"/>
    <property type="match status" value="1"/>
</dbReference>
<dbReference type="AlphaFoldDB" id="A0A1T4YQ61"/>
<evidence type="ECO:0000256" key="3">
    <source>
        <dbReference type="ARBA" id="ARBA00022980"/>
    </source>
</evidence>